<dbReference type="SUPFAM" id="SSF54001">
    <property type="entry name" value="Cysteine proteinases"/>
    <property type="match status" value="1"/>
</dbReference>
<dbReference type="STRING" id="420778.A0A1S8BEN6"/>
<evidence type="ECO:0000256" key="3">
    <source>
        <dbReference type="ARBA" id="ARBA00022801"/>
    </source>
</evidence>
<dbReference type="Gene3D" id="2.60.120.380">
    <property type="match status" value="1"/>
</dbReference>
<dbReference type="GO" id="GO:0004198">
    <property type="term" value="F:calcium-dependent cysteine-type endopeptidase activity"/>
    <property type="evidence" value="ECO:0007669"/>
    <property type="project" value="InterPro"/>
</dbReference>
<keyword evidence="3 5" id="KW-0378">Hydrolase</keyword>
<dbReference type="InterPro" id="IPR051297">
    <property type="entry name" value="PalB/RIM13"/>
</dbReference>
<comment type="similarity">
    <text evidence="1">Belongs to the peptidase C2 family. PalB/RIM13 subfamily.</text>
</comment>
<dbReference type="Pfam" id="PF01067">
    <property type="entry name" value="Calpain_III"/>
    <property type="match status" value="1"/>
</dbReference>
<evidence type="ECO:0000256" key="6">
    <source>
        <dbReference type="SAM" id="MobiDB-lite"/>
    </source>
</evidence>
<feature type="region of interest" description="Disordered" evidence="6">
    <location>
        <begin position="85"/>
        <end position="127"/>
    </location>
</feature>
<dbReference type="PROSITE" id="PS50203">
    <property type="entry name" value="CALPAIN_CAT"/>
    <property type="match status" value="1"/>
</dbReference>
<feature type="domain" description="Calpain catalytic" evidence="7">
    <location>
        <begin position="186"/>
        <end position="476"/>
    </location>
</feature>
<evidence type="ECO:0000313" key="8">
    <source>
        <dbReference type="EMBL" id="OMP85906.1"/>
    </source>
</evidence>
<feature type="active site" evidence="5">
    <location>
        <position position="417"/>
    </location>
</feature>
<name>A0A1S8BEN6_9PEZI</name>
<dbReference type="InterPro" id="IPR022682">
    <property type="entry name" value="Calpain_domain_III"/>
</dbReference>
<dbReference type="PANTHER" id="PTHR46143">
    <property type="entry name" value="CALPAIN-7"/>
    <property type="match status" value="1"/>
</dbReference>
<protein>
    <submittedName>
        <fullName evidence="8">Calpain-like protease palB/RIM13</fullName>
    </submittedName>
</protein>
<dbReference type="AlphaFoldDB" id="A0A1S8BEN6"/>
<evidence type="ECO:0000256" key="2">
    <source>
        <dbReference type="ARBA" id="ARBA00022670"/>
    </source>
</evidence>
<dbReference type="InterPro" id="IPR036213">
    <property type="entry name" value="Calpain_III_sf"/>
</dbReference>
<dbReference type="Gene3D" id="1.20.58.80">
    <property type="entry name" value="Phosphotransferase system, lactose/cellobiose-type IIA subunit"/>
    <property type="match status" value="1"/>
</dbReference>
<dbReference type="Pfam" id="PF25435">
    <property type="entry name" value="PalB_C"/>
    <property type="match status" value="1"/>
</dbReference>
<dbReference type="PANTHER" id="PTHR46143:SF1">
    <property type="entry name" value="CALPAIN-7"/>
    <property type="match status" value="1"/>
</dbReference>
<comment type="caution">
    <text evidence="8">The sequence shown here is derived from an EMBL/GenBank/DDBJ whole genome shotgun (WGS) entry which is preliminary data.</text>
</comment>
<feature type="compositionally biased region" description="Polar residues" evidence="6">
    <location>
        <begin position="562"/>
        <end position="571"/>
    </location>
</feature>
<sequence>MASQQTRIAAMTAEVEALRSRIAGAPTRDEALELAIQAAELCMRALKVATDKRQKADLSSHCQTLLTEAERIKKSPEWPAAALPDISSLSLDPTPSPTLQQSKTVSPLRLSIQKPPKTSPEPVSDRALPTSEQILLLKSSKINGSTFPPWKDDPTPADFVLKPGEAPFVDNVELRLSSAQLNSFDSWKRAKDALPPPAWAVAVTDTAKTGPTMIKENRNDLVQDAATDCSVVAGLIAGTARVERGNEQLLSNYLWPYDYSGGVPLLSENGKYVFRMNFNGCWRKVIVDDHLPVSRTSRMLHVLDRQNPSLLWPALLEKAYLKVRGGYDFPGSSSCTDLWTLCGWIPEQIYLPEADIIPHELWDRLFKSFGYGDILMTVGTGNMSRRAEKELGLESQHDYAVLDLKEKNGEKKLLLKNPWAEGTGWRSARRPSYTTEDDTPGTSIDPDEQNLAPGTFWISLEQVFQNFENVYVNWNPALFRYRQDIHFQWDLASSRHVPGCFVDNPQFSLKVEGGEPVWLLLSRHFKDTEVDGRNGGGPPQRSATTTPGVISGADSGYFSRPSPETSQTRSELSAHGDLAHGYISLYIFDEGGNRVYTSVDALESDAFVSSPQMLLKWKNPSKSTYTVVVEQMELPSDAYTFTLSAFSPKRVFFDRAIEKRDHSTKLKSRWNKGTSGGNLQSPDFCKNPQFKLSVPQATSLAVLLQVPDESVKANVVVLHGKGKRVPAVKSRDIVVTSGLYKKHCAYAEMQNVDPGVYTIACSTFESRQEASFELRVDSDVRCQLTPIAQEGAGMLSMQLAQACFSPTVNRIAAPVVPRKLVRVKIVAKFVRAFGTYDAPGFQARTRSPLRVTLEIGRGPDRRILISSSGGEYSDAEGGVRTEEVDLRPDMFQQGDMWLVLDRLSGTTAGCSEYYSVELFCDSTNGVTVGVWRGWDQ</sequence>
<gene>
    <name evidence="8" type="ORF">BK809_0002118</name>
</gene>
<reference evidence="8 9" key="1">
    <citation type="submission" date="2017-01" db="EMBL/GenBank/DDBJ databases">
        <title>Draft genome sequence of Diplodia seriata F98.1, a fungal species involved in grapevine trunk diseases.</title>
        <authorList>
            <person name="Robert-Siegwald G."/>
            <person name="Vallet J."/>
            <person name="Abou-Mansour E."/>
            <person name="Xu J."/>
            <person name="Rey P."/>
            <person name="Bertsch C."/>
            <person name="Rego C."/>
            <person name="Larignon P."/>
            <person name="Fontaine F."/>
            <person name="Lebrun M.-H."/>
        </authorList>
    </citation>
    <scope>NUCLEOTIDE SEQUENCE [LARGE SCALE GENOMIC DNA]</scope>
    <source>
        <strain evidence="8 9">F98.1</strain>
    </source>
</reference>
<feature type="region of interest" description="Disordered" evidence="6">
    <location>
        <begin position="529"/>
        <end position="573"/>
    </location>
</feature>
<evidence type="ECO:0000256" key="4">
    <source>
        <dbReference type="ARBA" id="ARBA00022807"/>
    </source>
</evidence>
<dbReference type="Gene3D" id="3.90.70.10">
    <property type="entry name" value="Cysteine proteinases"/>
    <property type="match status" value="1"/>
</dbReference>
<dbReference type="InterPro" id="IPR038765">
    <property type="entry name" value="Papain-like_cys_pep_sf"/>
</dbReference>
<feature type="region of interest" description="Disordered" evidence="6">
    <location>
        <begin position="424"/>
        <end position="448"/>
    </location>
</feature>
<feature type="active site" evidence="5">
    <location>
        <position position="397"/>
    </location>
</feature>
<feature type="compositionally biased region" description="Low complexity" evidence="6">
    <location>
        <begin position="85"/>
        <end position="99"/>
    </location>
</feature>
<evidence type="ECO:0000256" key="1">
    <source>
        <dbReference type="ARBA" id="ARBA00010193"/>
    </source>
</evidence>
<dbReference type="InterPro" id="IPR001300">
    <property type="entry name" value="Peptidase_C2_calpain_cat"/>
</dbReference>
<dbReference type="Pfam" id="PF00648">
    <property type="entry name" value="Peptidase_C2"/>
    <property type="match status" value="1"/>
</dbReference>
<dbReference type="InterPro" id="IPR022683">
    <property type="entry name" value="Calpain_III"/>
</dbReference>
<organism evidence="8 9">
    <name type="scientific">Diplodia seriata</name>
    <dbReference type="NCBI Taxonomy" id="420778"/>
    <lineage>
        <taxon>Eukaryota</taxon>
        <taxon>Fungi</taxon>
        <taxon>Dikarya</taxon>
        <taxon>Ascomycota</taxon>
        <taxon>Pezizomycotina</taxon>
        <taxon>Dothideomycetes</taxon>
        <taxon>Dothideomycetes incertae sedis</taxon>
        <taxon>Botryosphaeriales</taxon>
        <taxon>Botryosphaeriaceae</taxon>
        <taxon>Diplodia</taxon>
    </lineage>
</organism>
<keyword evidence="2 5" id="KW-0645">Protease</keyword>
<dbReference type="OrthoDB" id="167576at2759"/>
<evidence type="ECO:0000259" key="7">
    <source>
        <dbReference type="PROSITE" id="PS50203"/>
    </source>
</evidence>
<feature type="active site" evidence="5">
    <location>
        <position position="229"/>
    </location>
</feature>
<dbReference type="SMART" id="SM00720">
    <property type="entry name" value="calpain_III"/>
    <property type="match status" value="1"/>
</dbReference>
<dbReference type="GO" id="GO:0006508">
    <property type="term" value="P:proteolysis"/>
    <property type="evidence" value="ECO:0007669"/>
    <property type="project" value="UniProtKB-KW"/>
</dbReference>
<dbReference type="SMART" id="SM00230">
    <property type="entry name" value="CysPc"/>
    <property type="match status" value="1"/>
</dbReference>
<accession>A0A1S8BEN6</accession>
<evidence type="ECO:0000313" key="9">
    <source>
        <dbReference type="Proteomes" id="UP000190776"/>
    </source>
</evidence>
<dbReference type="Proteomes" id="UP000190776">
    <property type="component" value="Unassembled WGS sequence"/>
</dbReference>
<dbReference type="EMBL" id="MSZU01000081">
    <property type="protein sequence ID" value="OMP85906.1"/>
    <property type="molecule type" value="Genomic_DNA"/>
</dbReference>
<proteinExistence type="inferred from homology"/>
<dbReference type="SUPFAM" id="SSF49758">
    <property type="entry name" value="Calpain large subunit, middle domain (domain III)"/>
    <property type="match status" value="2"/>
</dbReference>
<evidence type="ECO:0000256" key="5">
    <source>
        <dbReference type="PROSITE-ProRule" id="PRU00239"/>
    </source>
</evidence>
<keyword evidence="4 5" id="KW-0788">Thiol protease</keyword>